<reference evidence="1 2" key="1">
    <citation type="submission" date="2019-04" db="EMBL/GenBank/DDBJ databases">
        <authorList>
            <person name="Grouzdev D.S."/>
            <person name="Nazina T.N."/>
        </authorList>
    </citation>
    <scope>NUCLEOTIDE SEQUENCE [LARGE SCALE GENOMIC DNA]</scope>
    <source>
        <strain evidence="1 2">SHC 3-19</strain>
    </source>
</reference>
<comment type="caution">
    <text evidence="1">The sequence shown here is derived from an EMBL/GenBank/DDBJ whole genome shotgun (WGS) entry which is preliminary data.</text>
</comment>
<name>A0A5R9PI64_9GAMM</name>
<proteinExistence type="predicted"/>
<dbReference type="EMBL" id="SROY01000001">
    <property type="protein sequence ID" value="TLX22747.1"/>
    <property type="molecule type" value="Genomic_DNA"/>
</dbReference>
<gene>
    <name evidence="1" type="ORF">E5S66_01600</name>
</gene>
<protein>
    <submittedName>
        <fullName evidence="1">Uncharacterized protein</fullName>
    </submittedName>
</protein>
<keyword evidence="2" id="KW-1185">Reference proteome</keyword>
<organism evidence="1 2">
    <name type="scientific">Thermomonas fusca</name>
    <dbReference type="NCBI Taxonomy" id="215690"/>
    <lineage>
        <taxon>Bacteria</taxon>
        <taxon>Pseudomonadati</taxon>
        <taxon>Pseudomonadota</taxon>
        <taxon>Gammaproteobacteria</taxon>
        <taxon>Lysobacterales</taxon>
        <taxon>Lysobacteraceae</taxon>
        <taxon>Thermomonas</taxon>
    </lineage>
</organism>
<sequence length="63" mass="6383">MRASFHNFDVIVIGGGHAGRMRGVCEAQLRAASSARGRSRGLGDLASAGRASLVTDGAGRSSP</sequence>
<dbReference type="Proteomes" id="UP000308508">
    <property type="component" value="Unassembled WGS sequence"/>
</dbReference>
<dbReference type="RefSeq" id="WP_138346928.1">
    <property type="nucleotide sequence ID" value="NZ_SROY01000001.1"/>
</dbReference>
<accession>A0A5R9PI64</accession>
<dbReference type="AlphaFoldDB" id="A0A5R9PI64"/>
<evidence type="ECO:0000313" key="2">
    <source>
        <dbReference type="Proteomes" id="UP000308508"/>
    </source>
</evidence>
<evidence type="ECO:0000313" key="1">
    <source>
        <dbReference type="EMBL" id="TLX22747.1"/>
    </source>
</evidence>